<reference evidence="2" key="1">
    <citation type="submission" date="2025-05" db="UniProtKB">
        <authorList>
            <consortium name="RefSeq"/>
        </authorList>
    </citation>
    <scope>NUCLEOTIDE SEQUENCE [LARGE SCALE GENOMIC DNA]</scope>
</reference>
<dbReference type="InParanoid" id="A0A1S3CF18"/>
<dbReference type="Pfam" id="PF13561">
    <property type="entry name" value="adh_short_C2"/>
    <property type="match status" value="1"/>
</dbReference>
<dbReference type="GeneID" id="103499989"/>
<reference evidence="3" key="2">
    <citation type="submission" date="2025-08" db="UniProtKB">
        <authorList>
            <consortium name="RefSeq"/>
        </authorList>
    </citation>
    <scope>IDENTIFICATION</scope>
    <source>
        <tissue evidence="3">Stem</tissue>
    </source>
</reference>
<dbReference type="KEGG" id="cmo:103499989"/>
<dbReference type="eggNOG" id="KOG0725">
    <property type="taxonomic scope" value="Eukaryota"/>
</dbReference>
<comment type="similarity">
    <text evidence="1">Belongs to the short-chain dehydrogenases/reductases (SDR) family.</text>
</comment>
<dbReference type="Proteomes" id="UP001652600">
    <property type="component" value="Chromosome 1"/>
</dbReference>
<evidence type="ECO:0000313" key="2">
    <source>
        <dbReference type="Proteomes" id="UP001652600"/>
    </source>
</evidence>
<keyword evidence="2" id="KW-1185">Reference proteome</keyword>
<dbReference type="AlphaFoldDB" id="A0A1S3CF18"/>
<dbReference type="SUPFAM" id="SSF51735">
    <property type="entry name" value="NAD(P)-binding Rossmann-fold domains"/>
    <property type="match status" value="1"/>
</dbReference>
<dbReference type="InterPro" id="IPR002347">
    <property type="entry name" value="SDR_fam"/>
</dbReference>
<dbReference type="PANTHER" id="PTHR42820">
    <property type="entry name" value="SHORT-CHAIN DEHYDROGENASE REDUCTASE"/>
    <property type="match status" value="1"/>
</dbReference>
<accession>A0A1S3CF18</accession>
<name>A0A1S3CF18_CUCME</name>
<dbReference type="Gene3D" id="3.40.50.720">
    <property type="entry name" value="NAD(P)-binding Rossmann-like Domain"/>
    <property type="match status" value="1"/>
</dbReference>
<dbReference type="FunCoup" id="A0A1S3CF18">
    <property type="interactions" value="330"/>
</dbReference>
<sequence length="319" mass="34158">MTQIHTIIINFKGIYSLIYNINISHIQADRSCTQILQPIKFKQKNLSFPNFSSTMSNQRLHGKVALITGGASGIGEKTARVFAENGAIVVIADIQDELGEKIASEIGQNKASFHHCDVRNEEDVEQTVKFTVEKHGRLDILFSNAAVMGPMAGILELNMEEFENTMRINVKGVTATIKHAAREMVKRKTRGSIICTASVAATLGGVGPFGYTVAKNAVVGVVKAACGELGKYGIRVNGVSPYGVATPMTCRSYNMSVEEAEESSSALANLKGIVLNCRHVAEAVLFLASDESVYVSGHNLAVDGGFTVVCTAANSNSTL</sequence>
<dbReference type="PANTHER" id="PTHR42820:SF16">
    <property type="entry name" value="SHORT-CHAIN DEHYDROGENASE REDUCTASE 3B"/>
    <property type="match status" value="1"/>
</dbReference>
<organism evidence="2 3">
    <name type="scientific">Cucumis melo</name>
    <name type="common">Muskmelon</name>
    <dbReference type="NCBI Taxonomy" id="3656"/>
    <lineage>
        <taxon>Eukaryota</taxon>
        <taxon>Viridiplantae</taxon>
        <taxon>Streptophyta</taxon>
        <taxon>Embryophyta</taxon>
        <taxon>Tracheophyta</taxon>
        <taxon>Spermatophyta</taxon>
        <taxon>Magnoliopsida</taxon>
        <taxon>eudicotyledons</taxon>
        <taxon>Gunneridae</taxon>
        <taxon>Pentapetalae</taxon>
        <taxon>rosids</taxon>
        <taxon>fabids</taxon>
        <taxon>Cucurbitales</taxon>
        <taxon>Cucurbitaceae</taxon>
        <taxon>Benincaseae</taxon>
        <taxon>Cucumis</taxon>
    </lineage>
</organism>
<proteinExistence type="inferred from homology"/>
<protein>
    <submittedName>
        <fullName evidence="3">Short-chain dehydrogenase reductase 3b-like</fullName>
    </submittedName>
</protein>
<dbReference type="RefSeq" id="XP_008461393.2">
    <property type="nucleotide sequence ID" value="XM_008463171.3"/>
</dbReference>
<gene>
    <name evidence="3" type="primary">LOC103499989</name>
</gene>
<evidence type="ECO:0000256" key="1">
    <source>
        <dbReference type="ARBA" id="ARBA00006484"/>
    </source>
</evidence>
<dbReference type="InterPro" id="IPR036291">
    <property type="entry name" value="NAD(P)-bd_dom_sf"/>
</dbReference>
<evidence type="ECO:0000313" key="3">
    <source>
        <dbReference type="RefSeq" id="XP_008461393.2"/>
    </source>
</evidence>
<dbReference type="PRINTS" id="PR00081">
    <property type="entry name" value="GDHRDH"/>
</dbReference>